<proteinExistence type="predicted"/>
<feature type="chain" id="PRO_5040207270" description="Ig-like domain-containing protein" evidence="3">
    <location>
        <begin position="22"/>
        <end position="1089"/>
    </location>
</feature>
<organism evidence="5 6">
    <name type="scientific">Holothuria leucospilota</name>
    <name type="common">Black long sea cucumber</name>
    <name type="synonym">Mertensiothuria leucospilota</name>
    <dbReference type="NCBI Taxonomy" id="206669"/>
    <lineage>
        <taxon>Eukaryota</taxon>
        <taxon>Metazoa</taxon>
        <taxon>Echinodermata</taxon>
        <taxon>Eleutherozoa</taxon>
        <taxon>Echinozoa</taxon>
        <taxon>Holothuroidea</taxon>
        <taxon>Aspidochirotacea</taxon>
        <taxon>Aspidochirotida</taxon>
        <taxon>Holothuriidae</taxon>
        <taxon>Holothuria</taxon>
    </lineage>
</organism>
<dbReference type="InterPro" id="IPR013783">
    <property type="entry name" value="Ig-like_fold"/>
</dbReference>
<feature type="domain" description="Ig-like" evidence="4">
    <location>
        <begin position="193"/>
        <end position="324"/>
    </location>
</feature>
<keyword evidence="2" id="KW-1133">Transmembrane helix</keyword>
<dbReference type="SMART" id="SM00409">
    <property type="entry name" value="IG"/>
    <property type="match status" value="2"/>
</dbReference>
<dbReference type="InterPro" id="IPR007110">
    <property type="entry name" value="Ig-like_dom"/>
</dbReference>
<evidence type="ECO:0000256" key="3">
    <source>
        <dbReference type="SAM" id="SignalP"/>
    </source>
</evidence>
<comment type="caution">
    <text evidence="5">The sequence shown here is derived from an EMBL/GenBank/DDBJ whole genome shotgun (WGS) entry which is preliminary data.</text>
</comment>
<feature type="domain" description="Ig-like" evidence="4">
    <location>
        <begin position="17"/>
        <end position="121"/>
    </location>
</feature>
<dbReference type="InterPro" id="IPR036179">
    <property type="entry name" value="Ig-like_dom_sf"/>
</dbReference>
<protein>
    <recommendedName>
        <fullName evidence="4">Ig-like domain-containing protein</fullName>
    </recommendedName>
</protein>
<feature type="compositionally biased region" description="Basic and acidic residues" evidence="1">
    <location>
        <begin position="693"/>
        <end position="733"/>
    </location>
</feature>
<evidence type="ECO:0000259" key="4">
    <source>
        <dbReference type="PROSITE" id="PS50835"/>
    </source>
</evidence>
<dbReference type="Proteomes" id="UP001152320">
    <property type="component" value="Chromosome 4"/>
</dbReference>
<keyword evidence="2" id="KW-0812">Transmembrane</keyword>
<keyword evidence="6" id="KW-1185">Reference proteome</keyword>
<feature type="compositionally biased region" description="Basic and acidic residues" evidence="1">
    <location>
        <begin position="561"/>
        <end position="602"/>
    </location>
</feature>
<dbReference type="PROSITE" id="PS50835">
    <property type="entry name" value="IG_LIKE"/>
    <property type="match status" value="2"/>
</dbReference>
<dbReference type="SUPFAM" id="SSF48726">
    <property type="entry name" value="Immunoglobulin"/>
    <property type="match status" value="2"/>
</dbReference>
<dbReference type="Gene3D" id="2.60.40.10">
    <property type="entry name" value="Immunoglobulins"/>
    <property type="match status" value="2"/>
</dbReference>
<feature type="transmembrane region" description="Helical" evidence="2">
    <location>
        <begin position="466"/>
        <end position="489"/>
    </location>
</feature>
<reference evidence="5" key="1">
    <citation type="submission" date="2021-10" db="EMBL/GenBank/DDBJ databases">
        <title>Tropical sea cucumber genome reveals ecological adaptation and Cuvierian tubules defense mechanism.</title>
        <authorList>
            <person name="Chen T."/>
        </authorList>
    </citation>
    <scope>NUCLEOTIDE SEQUENCE</scope>
    <source>
        <strain evidence="5">Nanhai2018</strain>
        <tissue evidence="5">Muscle</tissue>
    </source>
</reference>
<evidence type="ECO:0000313" key="5">
    <source>
        <dbReference type="EMBL" id="KAJ8042656.1"/>
    </source>
</evidence>
<dbReference type="EMBL" id="JAIZAY010000004">
    <property type="protein sequence ID" value="KAJ8042656.1"/>
    <property type="molecule type" value="Genomic_DNA"/>
</dbReference>
<name>A0A9Q1CC80_HOLLE</name>
<keyword evidence="3" id="KW-0732">Signal</keyword>
<feature type="compositionally biased region" description="Polar residues" evidence="1">
    <location>
        <begin position="499"/>
        <end position="513"/>
    </location>
</feature>
<accession>A0A9Q1CC80</accession>
<dbReference type="AlphaFoldDB" id="A0A9Q1CC80"/>
<feature type="compositionally biased region" description="Basic and acidic residues" evidence="1">
    <location>
        <begin position="782"/>
        <end position="797"/>
    </location>
</feature>
<evidence type="ECO:0000313" key="6">
    <source>
        <dbReference type="Proteomes" id="UP001152320"/>
    </source>
</evidence>
<dbReference type="PANTHER" id="PTHR11422">
    <property type="entry name" value="T-CELL SURFACE GLYCOPROTEIN CD4"/>
    <property type="match status" value="1"/>
</dbReference>
<dbReference type="PANTHER" id="PTHR11422:SF10">
    <property type="entry name" value="IG-LIKE DOMAIN-CONTAINING PROTEIN"/>
    <property type="match status" value="1"/>
</dbReference>
<feature type="compositionally biased region" description="Polar residues" evidence="1">
    <location>
        <begin position="620"/>
        <end position="629"/>
    </location>
</feature>
<dbReference type="OrthoDB" id="427518at2759"/>
<dbReference type="InterPro" id="IPR003599">
    <property type="entry name" value="Ig_sub"/>
</dbReference>
<feature type="region of interest" description="Disordered" evidence="1">
    <location>
        <begin position="496"/>
        <end position="808"/>
    </location>
</feature>
<feature type="compositionally biased region" description="Basic and acidic residues" evidence="1">
    <location>
        <begin position="755"/>
        <end position="771"/>
    </location>
</feature>
<keyword evidence="2" id="KW-0472">Membrane</keyword>
<evidence type="ECO:0000256" key="1">
    <source>
        <dbReference type="SAM" id="MobiDB-lite"/>
    </source>
</evidence>
<gene>
    <name evidence="5" type="ORF">HOLleu_09469</name>
</gene>
<sequence length="1089" mass="123052">MEFPVHSYWILLVCFIPVVTAVDDPTIVCDQTYYVEVGTQAIVSCEYDHSFLAVRWYFDGAEISFLRIDGTSKSGSGIENGEFDIGDDGSMIITEVELKHEGMYTISVLHQSGTVSSKEIMVYAMVLLDKVDVTNCRRSSNELCTKIPSLQRERTLLCVAKDSRPPVEIVWKTTFENEQVISSPPDYNVDMDPSSLLYTSSSSLQYEGNLFTLEYFTCQVNGVAAKDVHNASLLLEGKGDFTQHTENIQYVLKGSSFQFLCPPNPFQFALLKVTYSSGIENLLVTLHPGDGGGQCLDDAKCHVQRDGLITIDNMSFEDEGSYECAHGDGMDSYMHVIRLKVVVPPSPHMTVIEGCNHKEHCRMSAFTFGTLTCSLFESRPAVNLSFEIAEASGNDISIITSENQVVADGIGTYSTTLRVEYQIERCGKPIEITCKTESTAHPQIKFSKAYLDTDALHCNDKQNATLIILVVLFLVVILLVVIVLVAIVVKRKEGESKNNDLQNSKKNRNQENTTPEHGKDSKENVEKQSLLPDEKITEQQSALEKTESQVVDEVGSQNIGSKEENEEKKSLLSDEKKSDQEAEEATRIEEQTSDRKEHKDIITEEDNGNVVNKEKVELSNVKSSQVESNSQKEEKVKIPDVVAKEAGEALRIEEQTSDRQEHKGISTEQDKANGVKKELVELDNVKSSQVERNTQKEEKFKSPDLVAKDYNEMQKTPRADAMDEREVNKEEQMRPTTAAGDEIKGADNKGSSKPPTEKQNPEKHNNEDDKPVVFQKVNKPQGSREKDQSSDNDKDENQTSEDQLSTDNFTEIFQENLRNGEISMEDFVIALQNSLKIKQILLPKFIELLEGALDEKSLSTSALTDTLKESLKKGKITETAFVTSLQTLFTKEKLSMDEFTKVLKESITEKLVQAETSVPSLQSLQRSSQIPVPVFIDLLKCLVDNKLWSSKNLVDTLTKICKENLMSEKDFIVELNNLYMKNQIMFRIFIDALEQSVNQKLISVDLFAHYFRLHLNNGEWNKKEWVWLVYRLSEKQCIKNDLKLEFLNLVVEKYQMSEQGMKKILQESKIQSEERKQFISGVKFPEKKK</sequence>
<evidence type="ECO:0000256" key="2">
    <source>
        <dbReference type="SAM" id="Phobius"/>
    </source>
</evidence>
<feature type="compositionally biased region" description="Basic and acidic residues" evidence="1">
    <location>
        <begin position="514"/>
        <end position="537"/>
    </location>
</feature>
<feature type="compositionally biased region" description="Basic and acidic residues" evidence="1">
    <location>
        <begin position="630"/>
        <end position="684"/>
    </location>
</feature>
<feature type="signal peptide" evidence="3">
    <location>
        <begin position="1"/>
        <end position="21"/>
    </location>
</feature>